<keyword evidence="1" id="KW-0472">Membrane</keyword>
<feature type="transmembrane region" description="Helical" evidence="1">
    <location>
        <begin position="62"/>
        <end position="83"/>
    </location>
</feature>
<keyword evidence="3" id="KW-1185">Reference proteome</keyword>
<dbReference type="Pfam" id="PF20226">
    <property type="entry name" value="DUF6585"/>
    <property type="match status" value="1"/>
</dbReference>
<evidence type="ECO:0000313" key="3">
    <source>
        <dbReference type="Proteomes" id="UP001432062"/>
    </source>
</evidence>
<sequence length="304" mass="32460">MSVAGIVIVAVLMLPVLGLLALPFLLRQNRAIAKLEGGVADVAAKARLGAERGRYRASVVQIVASLWKAALAGAAAVAVYVLFFGLDAGKDLGVIRWVLSIPLALLLAILSLYALYVAITAAGTRIHLFDNGLVHLHPTKNAHAIRWEDAELYGGVGRHVKTCGPRLDRSIRLGPEIKVRHPDDGAELEVTDDSINHGTELFSTIQDNVARVRMPTMLHDIAEGRRIEFGPYVVDRHGVTAEDETVRWPDVLGLVYASTMGVGGVGLAHSGPEALGVTFDTDIPNLALLVTLVETLRTNATPAG</sequence>
<evidence type="ECO:0000313" key="2">
    <source>
        <dbReference type="EMBL" id="WUV50704.1"/>
    </source>
</evidence>
<dbReference type="EMBL" id="CP109441">
    <property type="protein sequence ID" value="WUV50704.1"/>
    <property type="molecule type" value="Genomic_DNA"/>
</dbReference>
<dbReference type="Proteomes" id="UP001432062">
    <property type="component" value="Chromosome"/>
</dbReference>
<dbReference type="RefSeq" id="WP_329415488.1">
    <property type="nucleotide sequence ID" value="NZ_CP109441.1"/>
</dbReference>
<organism evidence="2 3">
    <name type="scientific">Nocardia vinacea</name>
    <dbReference type="NCBI Taxonomy" id="96468"/>
    <lineage>
        <taxon>Bacteria</taxon>
        <taxon>Bacillati</taxon>
        <taxon>Actinomycetota</taxon>
        <taxon>Actinomycetes</taxon>
        <taxon>Mycobacteriales</taxon>
        <taxon>Nocardiaceae</taxon>
        <taxon>Nocardia</taxon>
    </lineage>
</organism>
<dbReference type="InterPro" id="IPR046492">
    <property type="entry name" value="DUF6585"/>
</dbReference>
<protein>
    <submittedName>
        <fullName evidence="2">Uncharacterized protein</fullName>
    </submittedName>
</protein>
<evidence type="ECO:0000256" key="1">
    <source>
        <dbReference type="SAM" id="Phobius"/>
    </source>
</evidence>
<keyword evidence="1" id="KW-1133">Transmembrane helix</keyword>
<keyword evidence="1" id="KW-0812">Transmembrane</keyword>
<feature type="transmembrane region" description="Helical" evidence="1">
    <location>
        <begin position="95"/>
        <end position="119"/>
    </location>
</feature>
<reference evidence="2" key="1">
    <citation type="submission" date="2022-10" db="EMBL/GenBank/DDBJ databases">
        <title>The complete genomes of actinobacterial strains from the NBC collection.</title>
        <authorList>
            <person name="Joergensen T.S."/>
            <person name="Alvarez Arevalo M."/>
            <person name="Sterndorff E.B."/>
            <person name="Faurdal D."/>
            <person name="Vuksanovic O."/>
            <person name="Mourched A.-S."/>
            <person name="Charusanti P."/>
            <person name="Shaw S."/>
            <person name="Blin K."/>
            <person name="Weber T."/>
        </authorList>
    </citation>
    <scope>NUCLEOTIDE SEQUENCE</scope>
    <source>
        <strain evidence="2">NBC_01482</strain>
    </source>
</reference>
<feature type="transmembrane region" description="Helical" evidence="1">
    <location>
        <begin position="6"/>
        <end position="26"/>
    </location>
</feature>
<name>A0ABZ1Z9U1_9NOCA</name>
<accession>A0ABZ1Z9U1</accession>
<gene>
    <name evidence="2" type="ORF">OG563_22390</name>
</gene>
<proteinExistence type="predicted"/>